<feature type="domain" description="ABC transmembrane type-1" evidence="11">
    <location>
        <begin position="16"/>
        <end position="230"/>
    </location>
</feature>
<dbReference type="InterPro" id="IPR010065">
    <property type="entry name" value="AA_ABC_transptr_permease_3TM"/>
</dbReference>
<dbReference type="GO" id="GO:0043190">
    <property type="term" value="C:ATP-binding cassette (ABC) transporter complex"/>
    <property type="evidence" value="ECO:0007669"/>
    <property type="project" value="InterPro"/>
</dbReference>
<feature type="transmembrane region" description="Helical" evidence="10">
    <location>
        <begin position="184"/>
        <end position="205"/>
    </location>
</feature>
<dbReference type="NCBIfam" id="TIGR01726">
    <property type="entry name" value="HEQRo_perm_3TM"/>
    <property type="match status" value="1"/>
</dbReference>
<dbReference type="InterPro" id="IPR000515">
    <property type="entry name" value="MetI-like"/>
</dbReference>
<feature type="transmembrane region" description="Helical" evidence="10">
    <location>
        <begin position="112"/>
        <end position="133"/>
    </location>
</feature>
<dbReference type="RefSeq" id="WP_369601601.1">
    <property type="nucleotide sequence ID" value="NZ_CP154858.1"/>
</dbReference>
<dbReference type="PANTHER" id="PTHR30133:SF4">
    <property type="entry name" value="ARGININE_ORNITHINE TRANSPORT PROTEIN AOTQ"/>
    <property type="match status" value="1"/>
</dbReference>
<dbReference type="EMBL" id="CP154858">
    <property type="protein sequence ID" value="XDT72595.1"/>
    <property type="molecule type" value="Genomic_DNA"/>
</dbReference>
<name>A0AB39UWL5_9GAMM</name>
<feature type="transmembrane region" description="Helical" evidence="10">
    <location>
        <begin position="12"/>
        <end position="40"/>
    </location>
</feature>
<sequence>MFDLLARYMPSIMSGAWLTIEVAFLSLALAFLLGLVGAWAKLSKNILARTLGTAYTTIIRGVPDLVLMMLIFFGGQFAMNAITDWLYTATEKGYLFEVFGMRILETPEPIDMFINVDPFMAGVFSIGFIYGAYMAETFRGAFMSVERGQIEAGKAYGMRPFQIFSRIMFPQMMRHALPGLGNNWMVILKTTALVSIIGLSDMVLIASQAAKAEHAPFIFFIPVAGIFLALTAGSEWLINRLQNRYNTGFSRG</sequence>
<comment type="similarity">
    <text evidence="2">Belongs to the binding-protein-dependent transport system permease family. HisMQ subfamily.</text>
</comment>
<dbReference type="PANTHER" id="PTHR30133">
    <property type="entry name" value="CATIONIC AMINO ACID TRANSPORTER, MEMBRANE COMPONENT"/>
    <property type="match status" value="1"/>
</dbReference>
<comment type="subcellular location">
    <subcellularLocation>
        <location evidence="1">Cell inner membrane</location>
        <topology evidence="1">Multi-pass membrane protein</topology>
    </subcellularLocation>
    <subcellularLocation>
        <location evidence="10">Cell membrane</location>
        <topology evidence="10">Multi-pass membrane protein</topology>
    </subcellularLocation>
</comment>
<feature type="transmembrane region" description="Helical" evidence="10">
    <location>
        <begin position="61"/>
        <end position="82"/>
    </location>
</feature>
<keyword evidence="8 10" id="KW-1133">Transmembrane helix</keyword>
<dbReference type="SUPFAM" id="SSF161098">
    <property type="entry name" value="MetI-like"/>
    <property type="match status" value="1"/>
</dbReference>
<reference evidence="12" key="1">
    <citation type="submission" date="2024-05" db="EMBL/GenBank/DDBJ databases">
        <title>Genome sequencing of novel strain.</title>
        <authorList>
            <person name="Ganbat D."/>
            <person name="Ganbat S."/>
            <person name="Lee S.-J."/>
        </authorList>
    </citation>
    <scope>NUCLEOTIDE SEQUENCE</scope>
    <source>
        <strain evidence="12">SMD15-11</strain>
    </source>
</reference>
<evidence type="ECO:0000256" key="5">
    <source>
        <dbReference type="ARBA" id="ARBA00022519"/>
    </source>
</evidence>
<dbReference type="GO" id="GO:0022857">
    <property type="term" value="F:transmembrane transporter activity"/>
    <property type="evidence" value="ECO:0007669"/>
    <property type="project" value="InterPro"/>
</dbReference>
<keyword evidence="5" id="KW-0997">Cell inner membrane</keyword>
<dbReference type="Gene3D" id="1.10.3720.10">
    <property type="entry name" value="MetI-like"/>
    <property type="match status" value="1"/>
</dbReference>
<keyword evidence="7" id="KW-0029">Amino-acid transport</keyword>
<dbReference type="GO" id="GO:0006865">
    <property type="term" value="P:amino acid transport"/>
    <property type="evidence" value="ECO:0007669"/>
    <property type="project" value="UniProtKB-KW"/>
</dbReference>
<evidence type="ECO:0000256" key="2">
    <source>
        <dbReference type="ARBA" id="ARBA00010072"/>
    </source>
</evidence>
<dbReference type="CDD" id="cd06261">
    <property type="entry name" value="TM_PBP2"/>
    <property type="match status" value="1"/>
</dbReference>
<keyword evidence="3 10" id="KW-0813">Transport</keyword>
<evidence type="ECO:0000256" key="6">
    <source>
        <dbReference type="ARBA" id="ARBA00022692"/>
    </source>
</evidence>
<evidence type="ECO:0000256" key="1">
    <source>
        <dbReference type="ARBA" id="ARBA00004429"/>
    </source>
</evidence>
<evidence type="ECO:0000256" key="4">
    <source>
        <dbReference type="ARBA" id="ARBA00022475"/>
    </source>
</evidence>
<feature type="transmembrane region" description="Helical" evidence="10">
    <location>
        <begin position="217"/>
        <end position="238"/>
    </location>
</feature>
<dbReference type="Pfam" id="PF00528">
    <property type="entry name" value="BPD_transp_1"/>
    <property type="match status" value="1"/>
</dbReference>
<dbReference type="KEGG" id="tcd:AAIA72_01035"/>
<evidence type="ECO:0000256" key="8">
    <source>
        <dbReference type="ARBA" id="ARBA00022989"/>
    </source>
</evidence>
<accession>A0AB39UWL5</accession>
<evidence type="ECO:0000313" key="12">
    <source>
        <dbReference type="EMBL" id="XDT72595.1"/>
    </source>
</evidence>
<evidence type="ECO:0000256" key="10">
    <source>
        <dbReference type="RuleBase" id="RU363032"/>
    </source>
</evidence>
<keyword evidence="9 10" id="KW-0472">Membrane</keyword>
<keyword evidence="6 10" id="KW-0812">Transmembrane</keyword>
<dbReference type="InterPro" id="IPR051613">
    <property type="entry name" value="ABC_transp_permease_HisMQ"/>
</dbReference>
<proteinExistence type="inferred from homology"/>
<dbReference type="PROSITE" id="PS50928">
    <property type="entry name" value="ABC_TM1"/>
    <property type="match status" value="1"/>
</dbReference>
<dbReference type="InterPro" id="IPR035906">
    <property type="entry name" value="MetI-like_sf"/>
</dbReference>
<evidence type="ECO:0000256" key="3">
    <source>
        <dbReference type="ARBA" id="ARBA00022448"/>
    </source>
</evidence>
<evidence type="ECO:0000259" key="11">
    <source>
        <dbReference type="PROSITE" id="PS50928"/>
    </source>
</evidence>
<dbReference type="AlphaFoldDB" id="A0AB39UWL5"/>
<gene>
    <name evidence="12" type="ORF">AAIA72_01035</name>
</gene>
<evidence type="ECO:0000256" key="9">
    <source>
        <dbReference type="ARBA" id="ARBA00023136"/>
    </source>
</evidence>
<keyword evidence="4" id="KW-1003">Cell membrane</keyword>
<organism evidence="12">
    <name type="scientific">Thermohahella caldifontis</name>
    <dbReference type="NCBI Taxonomy" id="3142973"/>
    <lineage>
        <taxon>Bacteria</taxon>
        <taxon>Pseudomonadati</taxon>
        <taxon>Pseudomonadota</taxon>
        <taxon>Gammaproteobacteria</taxon>
        <taxon>Oceanospirillales</taxon>
        <taxon>Hahellaceae</taxon>
        <taxon>Thermohahella</taxon>
    </lineage>
</organism>
<protein>
    <submittedName>
        <fullName evidence="12">ABC transporter permease subunit</fullName>
    </submittedName>
</protein>
<evidence type="ECO:0000256" key="7">
    <source>
        <dbReference type="ARBA" id="ARBA00022970"/>
    </source>
</evidence>